<dbReference type="AlphaFoldDB" id="A0A545AXW5"/>
<reference evidence="2 3" key="1">
    <citation type="submission" date="2019-07" db="EMBL/GenBank/DDBJ databases">
        <title>Cryptosporangium phraense sp. nov., isolated from plant litter.</title>
        <authorList>
            <person name="Suriyachadkun C."/>
        </authorList>
    </citation>
    <scope>NUCLEOTIDE SEQUENCE [LARGE SCALE GENOMIC DNA]</scope>
    <source>
        <strain evidence="2 3">A-T 5661</strain>
    </source>
</reference>
<dbReference type="RefSeq" id="WP_142703590.1">
    <property type="nucleotide sequence ID" value="NZ_VIRS01000003.1"/>
</dbReference>
<name>A0A545AXW5_9ACTN</name>
<keyword evidence="1" id="KW-0472">Membrane</keyword>
<comment type="caution">
    <text evidence="2">The sequence shown here is derived from an EMBL/GenBank/DDBJ whole genome shotgun (WGS) entry which is preliminary data.</text>
</comment>
<dbReference type="Proteomes" id="UP000317982">
    <property type="component" value="Unassembled WGS sequence"/>
</dbReference>
<dbReference type="InterPro" id="IPR045728">
    <property type="entry name" value="DUF6082"/>
</dbReference>
<evidence type="ECO:0000313" key="2">
    <source>
        <dbReference type="EMBL" id="TQS46183.1"/>
    </source>
</evidence>
<sequence length="218" mass="23818">MILTLGLIALLAAPIALTVPAELPGFDWQKVGAVGEAYGGVSALLSGAALIGVIVSTRQQSRQIRLARAQANRTLHFELIRYVIENPKRYAPYWGIPPNGAEAVAESAYINQILNFLRFGIESESFPVGEAKGVLKEVLAGEEGRRYWESRRSGWLELVADEDGRRFISLVDEAYDELAAHYKALPPPRDGRRSPAAPLVFLGAATIGAIALRALRRR</sequence>
<gene>
    <name evidence="2" type="ORF">FL583_06820</name>
</gene>
<dbReference type="InParanoid" id="A0A545AXW5"/>
<protein>
    <submittedName>
        <fullName evidence="2">Uncharacterized protein</fullName>
    </submittedName>
</protein>
<keyword evidence="3" id="KW-1185">Reference proteome</keyword>
<dbReference type="EMBL" id="VIRS01000003">
    <property type="protein sequence ID" value="TQS46183.1"/>
    <property type="molecule type" value="Genomic_DNA"/>
</dbReference>
<proteinExistence type="predicted"/>
<feature type="transmembrane region" description="Helical" evidence="1">
    <location>
        <begin position="37"/>
        <end position="55"/>
    </location>
</feature>
<evidence type="ECO:0000313" key="3">
    <source>
        <dbReference type="Proteomes" id="UP000317982"/>
    </source>
</evidence>
<keyword evidence="1" id="KW-1133">Transmembrane helix</keyword>
<accession>A0A545AXW5</accession>
<dbReference type="Pfam" id="PF19560">
    <property type="entry name" value="DUF6082"/>
    <property type="match status" value="1"/>
</dbReference>
<organism evidence="2 3">
    <name type="scientific">Cryptosporangium phraense</name>
    <dbReference type="NCBI Taxonomy" id="2593070"/>
    <lineage>
        <taxon>Bacteria</taxon>
        <taxon>Bacillati</taxon>
        <taxon>Actinomycetota</taxon>
        <taxon>Actinomycetes</taxon>
        <taxon>Cryptosporangiales</taxon>
        <taxon>Cryptosporangiaceae</taxon>
        <taxon>Cryptosporangium</taxon>
    </lineage>
</organism>
<keyword evidence="1" id="KW-0812">Transmembrane</keyword>
<dbReference type="OrthoDB" id="4171124at2"/>
<evidence type="ECO:0000256" key="1">
    <source>
        <dbReference type="SAM" id="Phobius"/>
    </source>
</evidence>